<dbReference type="PANTHER" id="PTHR30461:SF26">
    <property type="entry name" value="RESOLVASE HOMOLOG YNEB"/>
    <property type="match status" value="1"/>
</dbReference>
<dbReference type="STRING" id="1121306.SAMN02745196_02448"/>
<dbReference type="InterPro" id="IPR006119">
    <property type="entry name" value="Resolv_N"/>
</dbReference>
<accession>A0A1M5XTK4</accession>
<reference evidence="3 4" key="1">
    <citation type="submission" date="2016-11" db="EMBL/GenBank/DDBJ databases">
        <authorList>
            <person name="Jaros S."/>
            <person name="Januszkiewicz K."/>
            <person name="Wedrychowicz H."/>
        </authorList>
    </citation>
    <scope>NUCLEOTIDE SEQUENCE [LARGE SCALE GENOMIC DNA]</scope>
    <source>
        <strain evidence="3 4">DSM 3089</strain>
    </source>
</reference>
<dbReference type="PANTHER" id="PTHR30461">
    <property type="entry name" value="DNA-INVERTASE FROM LAMBDOID PROPHAGE"/>
    <property type="match status" value="1"/>
</dbReference>
<dbReference type="InterPro" id="IPR050639">
    <property type="entry name" value="SSR_resolvase"/>
</dbReference>
<dbReference type="PROSITE" id="PS51736">
    <property type="entry name" value="RECOMBINASES_3"/>
    <property type="match status" value="1"/>
</dbReference>
<dbReference type="GO" id="GO:0000150">
    <property type="term" value="F:DNA strand exchange activity"/>
    <property type="evidence" value="ECO:0007669"/>
    <property type="project" value="InterPro"/>
</dbReference>
<protein>
    <submittedName>
        <fullName evidence="3">Site-specific DNA recombinase</fullName>
    </submittedName>
</protein>
<dbReference type="AlphaFoldDB" id="A0A1M5XTK4"/>
<organism evidence="3 4">
    <name type="scientific">Clostridium collagenovorans DSM 3089</name>
    <dbReference type="NCBI Taxonomy" id="1121306"/>
    <lineage>
        <taxon>Bacteria</taxon>
        <taxon>Bacillati</taxon>
        <taxon>Bacillota</taxon>
        <taxon>Clostridia</taxon>
        <taxon>Eubacteriales</taxon>
        <taxon>Clostridiaceae</taxon>
        <taxon>Clostridium</taxon>
    </lineage>
</organism>
<evidence type="ECO:0000313" key="3">
    <source>
        <dbReference type="EMBL" id="SHI02848.1"/>
    </source>
</evidence>
<dbReference type="OrthoDB" id="9797501at2"/>
<dbReference type="CDD" id="cd03768">
    <property type="entry name" value="SR_ResInv"/>
    <property type="match status" value="1"/>
</dbReference>
<evidence type="ECO:0000256" key="1">
    <source>
        <dbReference type="ARBA" id="ARBA00009913"/>
    </source>
</evidence>
<keyword evidence="4" id="KW-1185">Reference proteome</keyword>
<name>A0A1M5XTK4_9CLOT</name>
<dbReference type="SMART" id="SM00857">
    <property type="entry name" value="Resolvase"/>
    <property type="match status" value="1"/>
</dbReference>
<sequence length="190" mass="22100">MIFGYVRVSTKEENQERQIKALLDYEKNLEEDNIYTDKQSGKDFNRKNYLGLKEKLRKGDTLIIKELDRFGRNKSMVLDELNYYKALGVRVKVLDVPTILMDLDSFGNEVAKAMIDMINNLLIEVLSTISEQERIKIKQRQAEGIAIAKREGKYKGRKAVTEKDLPKNFSKVYKQWKNKSINGTQFAQLL</sequence>
<dbReference type="Pfam" id="PF00239">
    <property type="entry name" value="Resolvase"/>
    <property type="match status" value="1"/>
</dbReference>
<gene>
    <name evidence="3" type="ORF">SAMN02745196_02448</name>
</gene>
<proteinExistence type="inferred from homology"/>
<comment type="similarity">
    <text evidence="1">Belongs to the site-specific recombinase resolvase family.</text>
</comment>
<dbReference type="SUPFAM" id="SSF53041">
    <property type="entry name" value="Resolvase-like"/>
    <property type="match status" value="1"/>
</dbReference>
<dbReference type="RefSeq" id="WP_072832296.1">
    <property type="nucleotide sequence ID" value="NZ_FQXP01000009.1"/>
</dbReference>
<feature type="domain" description="Resolvase/invertase-type recombinase catalytic" evidence="2">
    <location>
        <begin position="1"/>
        <end position="152"/>
    </location>
</feature>
<evidence type="ECO:0000259" key="2">
    <source>
        <dbReference type="PROSITE" id="PS51736"/>
    </source>
</evidence>
<dbReference type="GO" id="GO:0003677">
    <property type="term" value="F:DNA binding"/>
    <property type="evidence" value="ECO:0007669"/>
    <property type="project" value="InterPro"/>
</dbReference>
<dbReference type="Proteomes" id="UP000184526">
    <property type="component" value="Unassembled WGS sequence"/>
</dbReference>
<dbReference type="EMBL" id="FQXP01000009">
    <property type="protein sequence ID" value="SHI02848.1"/>
    <property type="molecule type" value="Genomic_DNA"/>
</dbReference>
<evidence type="ECO:0000313" key="4">
    <source>
        <dbReference type="Proteomes" id="UP000184526"/>
    </source>
</evidence>
<dbReference type="InterPro" id="IPR036162">
    <property type="entry name" value="Resolvase-like_N_sf"/>
</dbReference>
<dbReference type="Gene3D" id="3.40.50.1390">
    <property type="entry name" value="Resolvase, N-terminal catalytic domain"/>
    <property type="match status" value="1"/>
</dbReference>